<evidence type="ECO:0008006" key="9">
    <source>
        <dbReference type="Google" id="ProtNLM"/>
    </source>
</evidence>
<keyword evidence="3 6" id="KW-1133">Transmembrane helix</keyword>
<keyword evidence="4 6" id="KW-0472">Membrane</keyword>
<dbReference type="Proteomes" id="UP000594262">
    <property type="component" value="Unplaced"/>
</dbReference>
<keyword evidence="2 6" id="KW-0812">Transmembrane</keyword>
<feature type="transmembrane region" description="Helical" evidence="6">
    <location>
        <begin position="374"/>
        <end position="398"/>
    </location>
</feature>
<feature type="transmembrane region" description="Helical" evidence="6">
    <location>
        <begin position="341"/>
        <end position="362"/>
    </location>
</feature>
<name>A0A7M5UM51_9CNID</name>
<feature type="transmembrane region" description="Helical" evidence="6">
    <location>
        <begin position="404"/>
        <end position="428"/>
    </location>
</feature>
<dbReference type="Gene3D" id="1.20.1250.20">
    <property type="entry name" value="MFS general substrate transporter like domains"/>
    <property type="match status" value="1"/>
</dbReference>
<protein>
    <recommendedName>
        <fullName evidence="9">Major facilitator superfamily (MFS) profile domain-containing protein</fullName>
    </recommendedName>
</protein>
<dbReference type="GO" id="GO:0016020">
    <property type="term" value="C:membrane"/>
    <property type="evidence" value="ECO:0007669"/>
    <property type="project" value="UniProtKB-SubCell"/>
</dbReference>
<reference evidence="7" key="1">
    <citation type="submission" date="2021-01" db="UniProtKB">
        <authorList>
            <consortium name="EnsemblMetazoa"/>
        </authorList>
    </citation>
    <scope>IDENTIFICATION</scope>
</reference>
<dbReference type="CDD" id="cd06174">
    <property type="entry name" value="MFS"/>
    <property type="match status" value="1"/>
</dbReference>
<organism evidence="7 8">
    <name type="scientific">Clytia hemisphaerica</name>
    <dbReference type="NCBI Taxonomy" id="252671"/>
    <lineage>
        <taxon>Eukaryota</taxon>
        <taxon>Metazoa</taxon>
        <taxon>Cnidaria</taxon>
        <taxon>Hydrozoa</taxon>
        <taxon>Hydroidolina</taxon>
        <taxon>Leptothecata</taxon>
        <taxon>Obeliida</taxon>
        <taxon>Clytiidae</taxon>
        <taxon>Clytia</taxon>
    </lineage>
</organism>
<feature type="transmembrane region" description="Helical" evidence="6">
    <location>
        <begin position="473"/>
        <end position="492"/>
    </location>
</feature>
<evidence type="ECO:0000256" key="2">
    <source>
        <dbReference type="ARBA" id="ARBA00022692"/>
    </source>
</evidence>
<evidence type="ECO:0000256" key="3">
    <source>
        <dbReference type="ARBA" id="ARBA00022989"/>
    </source>
</evidence>
<evidence type="ECO:0000256" key="5">
    <source>
        <dbReference type="SAM" id="MobiDB-lite"/>
    </source>
</evidence>
<evidence type="ECO:0000256" key="4">
    <source>
        <dbReference type="ARBA" id="ARBA00023136"/>
    </source>
</evidence>
<dbReference type="EnsemblMetazoa" id="CLYHEMT011932.1">
    <property type="protein sequence ID" value="CLYHEMP011932.1"/>
    <property type="gene ID" value="CLYHEMG011932"/>
</dbReference>
<evidence type="ECO:0000313" key="7">
    <source>
        <dbReference type="EnsemblMetazoa" id="CLYHEMP011932.1"/>
    </source>
</evidence>
<evidence type="ECO:0000313" key="8">
    <source>
        <dbReference type="Proteomes" id="UP000594262"/>
    </source>
</evidence>
<dbReference type="AlphaFoldDB" id="A0A7M5UM51"/>
<dbReference type="SUPFAM" id="SSF103473">
    <property type="entry name" value="MFS general substrate transporter"/>
    <property type="match status" value="1"/>
</dbReference>
<feature type="transmembrane region" description="Helical" evidence="6">
    <location>
        <begin position="204"/>
        <end position="224"/>
    </location>
</feature>
<proteinExistence type="predicted"/>
<keyword evidence="8" id="KW-1185">Reference proteome</keyword>
<feature type="compositionally biased region" description="Basic and acidic residues" evidence="5">
    <location>
        <begin position="254"/>
        <end position="286"/>
    </location>
</feature>
<feature type="transmembrane region" description="Helical" evidence="6">
    <location>
        <begin position="38"/>
        <end position="65"/>
    </location>
</feature>
<dbReference type="OrthoDB" id="6037872at2759"/>
<feature type="transmembrane region" description="Helical" evidence="6">
    <location>
        <begin position="110"/>
        <end position="130"/>
    </location>
</feature>
<feature type="transmembrane region" description="Helical" evidence="6">
    <location>
        <begin position="77"/>
        <end position="98"/>
    </location>
</feature>
<dbReference type="InterPro" id="IPR051068">
    <property type="entry name" value="MFS_Domain-Containing_Protein"/>
</dbReference>
<dbReference type="PANTHER" id="PTHR23510">
    <property type="entry name" value="INNER MEMBRANE TRANSPORT PROTEIN YAJR"/>
    <property type="match status" value="1"/>
</dbReference>
<dbReference type="InterPro" id="IPR036259">
    <property type="entry name" value="MFS_trans_sf"/>
</dbReference>
<accession>A0A7M5UM51</accession>
<comment type="subcellular location">
    <subcellularLocation>
        <location evidence="1">Membrane</location>
        <topology evidence="1">Multi-pass membrane protein</topology>
    </subcellularLocation>
</comment>
<sequence length="509" mass="58721">MYGWFSSNLLQRKRTSIKKIMADIPSDAVIKKWKNKRWWMTLLTTIQSSLQFFEYSVFQITALFYFKKNFDLENPRLFYSISMGIIFASGLVSSVICGHYMDRTRDLRSIFIFTLTLNVLGNLMYTWTISPYFPVFGRFLTGFVCGVPTAATGEFSRVYRQDQLVGVLSRYTIISTAANTLGPCSAPLFHGVDIKLGWWHLTQYNFIGLVLAILALLTTIVGYFKLSNLTREPVYDRIKVEFTEGFMQNEPSSDDGKESKRREKETDHKDHENVTTRDTQREDGDQINKCTESKTKLISLKAILRDREVITLLIGELFLSYQSQTEMLTNMVAVFVFKWSMTHVSITLSATIVILAFVMFLVERWLRLDNPINVFYLYVLAFIATMTANSLLMFSISISEIGLFYQTILIGALLTFSAFPFYASTAYCRSLLFFITPSDSASTVESYRNVVQQFMLAVSMFLASHVFDHLTTATMTYFAIAYSIFLMLLCWYKKRYFQRLSKGRTKRDN</sequence>
<dbReference type="PANTHER" id="PTHR23510:SF16">
    <property type="entry name" value="MAJOR FACILITATOR SUPERFAMILY (MFS) PROFILE DOMAIN-CONTAINING PROTEIN"/>
    <property type="match status" value="1"/>
</dbReference>
<feature type="region of interest" description="Disordered" evidence="5">
    <location>
        <begin position="247"/>
        <end position="286"/>
    </location>
</feature>
<evidence type="ECO:0000256" key="6">
    <source>
        <dbReference type="SAM" id="Phobius"/>
    </source>
</evidence>
<evidence type="ECO:0000256" key="1">
    <source>
        <dbReference type="ARBA" id="ARBA00004141"/>
    </source>
</evidence>